<protein>
    <recommendedName>
        <fullName evidence="1">Reverse transcriptase zinc-binding domain-containing protein</fullName>
    </recommendedName>
</protein>
<name>A0ABR2F0J0_9ROSI</name>
<evidence type="ECO:0000313" key="3">
    <source>
        <dbReference type="Proteomes" id="UP001472677"/>
    </source>
</evidence>
<reference evidence="2 3" key="1">
    <citation type="journal article" date="2024" name="G3 (Bethesda)">
        <title>Genome assembly of Hibiscus sabdariffa L. provides insights into metabolisms of medicinal natural products.</title>
        <authorList>
            <person name="Kim T."/>
        </authorList>
    </citation>
    <scope>NUCLEOTIDE SEQUENCE [LARGE SCALE GENOMIC DNA]</scope>
    <source>
        <strain evidence="2">TK-2024</strain>
        <tissue evidence="2">Old leaves</tissue>
    </source>
</reference>
<evidence type="ECO:0000259" key="1">
    <source>
        <dbReference type="Pfam" id="PF13966"/>
    </source>
</evidence>
<accession>A0ABR2F0J0</accession>
<keyword evidence="3" id="KW-1185">Reference proteome</keyword>
<dbReference type="EMBL" id="JBBPBM010000009">
    <property type="protein sequence ID" value="KAK8568479.1"/>
    <property type="molecule type" value="Genomic_DNA"/>
</dbReference>
<comment type="caution">
    <text evidence="2">The sequence shown here is derived from an EMBL/GenBank/DDBJ whole genome shotgun (WGS) entry which is preliminary data.</text>
</comment>
<dbReference type="Proteomes" id="UP001472677">
    <property type="component" value="Unassembled WGS sequence"/>
</dbReference>
<dbReference type="InterPro" id="IPR026960">
    <property type="entry name" value="RVT-Znf"/>
</dbReference>
<feature type="domain" description="Reverse transcriptase zinc-binding" evidence="1">
    <location>
        <begin position="88"/>
        <end position="183"/>
    </location>
</feature>
<gene>
    <name evidence="2" type="ORF">V6N12_007028</name>
</gene>
<sequence>MNDRLLSPFTADEVWLAVKGDGRIRNCPIDIRYTTVSDLIDSHSATWKPEILVDIFDETQARKICSIPLSKAGLSDVVNWRPDGSGAYSVKSGYRLLCNDISSSPSITPPSLDSLLSRFYNEMWAVKIPSKIRITMWRIFNNFLPTYANLQSRRLNVVNACPFCLISSETVEHIMRDCCFVRELLVRQYAHFPFPSAEIEWKEWLALTFCNFNDQQKSIMMVTFWAVWYSRNKLVHEGISPSVSQSLSFIKAFIRESGSPNPLTNIGAGACRSRWSAPELNVVKCNFDSAFDVQHNESTSGIICRNSDGLIMASGTVPHCAAHALAREGRGHMHPRFWIEEAPLGATSAAAVDREKLNAN</sequence>
<proteinExistence type="predicted"/>
<organism evidence="2 3">
    <name type="scientific">Hibiscus sabdariffa</name>
    <name type="common">roselle</name>
    <dbReference type="NCBI Taxonomy" id="183260"/>
    <lineage>
        <taxon>Eukaryota</taxon>
        <taxon>Viridiplantae</taxon>
        <taxon>Streptophyta</taxon>
        <taxon>Embryophyta</taxon>
        <taxon>Tracheophyta</taxon>
        <taxon>Spermatophyta</taxon>
        <taxon>Magnoliopsida</taxon>
        <taxon>eudicotyledons</taxon>
        <taxon>Gunneridae</taxon>
        <taxon>Pentapetalae</taxon>
        <taxon>rosids</taxon>
        <taxon>malvids</taxon>
        <taxon>Malvales</taxon>
        <taxon>Malvaceae</taxon>
        <taxon>Malvoideae</taxon>
        <taxon>Hibiscus</taxon>
    </lineage>
</organism>
<evidence type="ECO:0000313" key="2">
    <source>
        <dbReference type="EMBL" id="KAK8568479.1"/>
    </source>
</evidence>
<dbReference type="Pfam" id="PF13966">
    <property type="entry name" value="zf-RVT"/>
    <property type="match status" value="1"/>
</dbReference>